<dbReference type="STRING" id="105231.A0A1Y1I2N9"/>
<keyword evidence="3 5" id="KW-0863">Zinc-finger</keyword>
<gene>
    <name evidence="8" type="ORF">KFL_002230160</name>
</gene>
<dbReference type="GO" id="GO:0003729">
    <property type="term" value="F:mRNA binding"/>
    <property type="evidence" value="ECO:0007669"/>
    <property type="project" value="InterPro"/>
</dbReference>
<dbReference type="Gene3D" id="4.10.1000.10">
    <property type="entry name" value="Zinc finger, CCCH-type"/>
    <property type="match status" value="2"/>
</dbReference>
<organism evidence="8 9">
    <name type="scientific">Klebsormidium nitens</name>
    <name type="common">Green alga</name>
    <name type="synonym">Ulothrix nitens</name>
    <dbReference type="NCBI Taxonomy" id="105231"/>
    <lineage>
        <taxon>Eukaryota</taxon>
        <taxon>Viridiplantae</taxon>
        <taxon>Streptophyta</taxon>
        <taxon>Klebsormidiophyceae</taxon>
        <taxon>Klebsormidiales</taxon>
        <taxon>Klebsormidiaceae</taxon>
        <taxon>Klebsormidium</taxon>
    </lineage>
</organism>
<dbReference type="FunFam" id="4.10.1000.10:FF:000001">
    <property type="entry name" value="zinc finger CCCH domain-containing protein 15-like"/>
    <property type="match status" value="1"/>
</dbReference>
<dbReference type="Pfam" id="PF00642">
    <property type="entry name" value="zf-CCCH"/>
    <property type="match status" value="2"/>
</dbReference>
<keyword evidence="9" id="KW-1185">Reference proteome</keyword>
<evidence type="ECO:0000256" key="6">
    <source>
        <dbReference type="SAM" id="MobiDB-lite"/>
    </source>
</evidence>
<dbReference type="InterPro" id="IPR036855">
    <property type="entry name" value="Znf_CCCH_sf"/>
</dbReference>
<protein>
    <recommendedName>
        <fullName evidence="7">C3H1-type domain-containing protein</fullName>
    </recommendedName>
</protein>
<proteinExistence type="predicted"/>
<reference evidence="8 9" key="1">
    <citation type="journal article" date="2014" name="Nat. Commun.">
        <title>Klebsormidium flaccidum genome reveals primary factors for plant terrestrial adaptation.</title>
        <authorList>
            <person name="Hori K."/>
            <person name="Maruyama F."/>
            <person name="Fujisawa T."/>
            <person name="Togashi T."/>
            <person name="Yamamoto N."/>
            <person name="Seo M."/>
            <person name="Sato S."/>
            <person name="Yamada T."/>
            <person name="Mori H."/>
            <person name="Tajima N."/>
            <person name="Moriyama T."/>
            <person name="Ikeuchi M."/>
            <person name="Watanabe M."/>
            <person name="Wada H."/>
            <person name="Kobayashi K."/>
            <person name="Saito M."/>
            <person name="Masuda T."/>
            <person name="Sasaki-Sekimoto Y."/>
            <person name="Mashiguchi K."/>
            <person name="Awai K."/>
            <person name="Shimojima M."/>
            <person name="Masuda S."/>
            <person name="Iwai M."/>
            <person name="Nobusawa T."/>
            <person name="Narise T."/>
            <person name="Kondo S."/>
            <person name="Saito H."/>
            <person name="Sato R."/>
            <person name="Murakawa M."/>
            <person name="Ihara Y."/>
            <person name="Oshima-Yamada Y."/>
            <person name="Ohtaka K."/>
            <person name="Satoh M."/>
            <person name="Sonobe K."/>
            <person name="Ishii M."/>
            <person name="Ohtani R."/>
            <person name="Kanamori-Sato M."/>
            <person name="Honoki R."/>
            <person name="Miyazaki D."/>
            <person name="Mochizuki H."/>
            <person name="Umetsu J."/>
            <person name="Higashi K."/>
            <person name="Shibata D."/>
            <person name="Kamiya Y."/>
            <person name="Sato N."/>
            <person name="Nakamura Y."/>
            <person name="Tabata S."/>
            <person name="Ida S."/>
            <person name="Kurokawa K."/>
            <person name="Ohta H."/>
        </authorList>
    </citation>
    <scope>NUCLEOTIDE SEQUENCE [LARGE SCALE GENOMIC DNA]</scope>
    <source>
        <strain evidence="8 9">NIES-2285</strain>
    </source>
</reference>
<feature type="region of interest" description="Disordered" evidence="6">
    <location>
        <begin position="207"/>
        <end position="230"/>
    </location>
</feature>
<evidence type="ECO:0000313" key="9">
    <source>
        <dbReference type="Proteomes" id="UP000054558"/>
    </source>
</evidence>
<evidence type="ECO:0000313" key="8">
    <source>
        <dbReference type="EMBL" id="GAQ85195.1"/>
    </source>
</evidence>
<evidence type="ECO:0000256" key="2">
    <source>
        <dbReference type="ARBA" id="ARBA00022737"/>
    </source>
</evidence>
<accession>A0A1Y1I2N9</accession>
<dbReference type="EMBL" id="DF237172">
    <property type="protein sequence ID" value="GAQ85195.1"/>
    <property type="molecule type" value="Genomic_DNA"/>
</dbReference>
<dbReference type="SMART" id="SM00356">
    <property type="entry name" value="ZnF_C3H1"/>
    <property type="match status" value="2"/>
</dbReference>
<feature type="domain" description="C3H1-type" evidence="7">
    <location>
        <begin position="238"/>
        <end position="266"/>
    </location>
</feature>
<dbReference type="Proteomes" id="UP000054558">
    <property type="component" value="Unassembled WGS sequence"/>
</dbReference>
<feature type="zinc finger region" description="C3H1-type" evidence="5">
    <location>
        <begin position="276"/>
        <end position="304"/>
    </location>
</feature>
<keyword evidence="4 5" id="KW-0862">Zinc</keyword>
<dbReference type="PROSITE" id="PS50103">
    <property type="entry name" value="ZF_C3H1"/>
    <property type="match status" value="2"/>
</dbReference>
<evidence type="ECO:0000256" key="5">
    <source>
        <dbReference type="PROSITE-ProRule" id="PRU00723"/>
    </source>
</evidence>
<dbReference type="InterPro" id="IPR045877">
    <property type="entry name" value="ZFP36-like"/>
</dbReference>
<keyword evidence="2" id="KW-0677">Repeat</keyword>
<dbReference type="PANTHER" id="PTHR12547">
    <property type="entry name" value="CCCH ZINC FINGER/TIS11-RELATED"/>
    <property type="match status" value="1"/>
</dbReference>
<sequence length="346" mass="37135">MSKASVRKHMNFRDALERRLFQTPLELANSKEEMEIGGPRYLGDPSLGDLDAHSLSQAFHRMRIQQQVALQTERILALRTPPGGISRADYAGWETPSPPHTPIGGFHRAESPVSPFVKSLGMGGGSTSPRSVVDAHVAEAYKKLFGEEPFGRDVASPGIRGRSAPGPTDAVPSLSLPPAQVDLFLHNQLILRELLLRDPARAAALLGGLGSPKPSTPGTPRGLDAAGKLGQPQAQNSLYKTELCRSWEETGACRYGAKCQFAHGREELREIQRHPKYKTEICRTFSTNGTCPYGTRCRFIHGSAPPKKDAPLARSSSGGRRLPIFATLAPEAAAAAAAAAAAPIRG</sequence>
<feature type="compositionally biased region" description="Low complexity" evidence="6">
    <location>
        <begin position="207"/>
        <end position="222"/>
    </location>
</feature>
<name>A0A1Y1I2N9_KLENI</name>
<keyword evidence="1 5" id="KW-0479">Metal-binding</keyword>
<dbReference type="InterPro" id="IPR000571">
    <property type="entry name" value="Znf_CCCH"/>
</dbReference>
<dbReference type="AlphaFoldDB" id="A0A1Y1I2N9"/>
<dbReference type="GO" id="GO:0008270">
    <property type="term" value="F:zinc ion binding"/>
    <property type="evidence" value="ECO:0007669"/>
    <property type="project" value="UniProtKB-KW"/>
</dbReference>
<dbReference type="OrthoDB" id="410307at2759"/>
<dbReference type="FunFam" id="4.10.1000.10:FF:000002">
    <property type="entry name" value="Zinc finger protein 36, C3H1 type-like 1"/>
    <property type="match status" value="1"/>
</dbReference>
<dbReference type="PANTHER" id="PTHR12547:SF18">
    <property type="entry name" value="PROTEIN TIS11"/>
    <property type="match status" value="1"/>
</dbReference>
<feature type="zinc finger region" description="C3H1-type" evidence="5">
    <location>
        <begin position="238"/>
        <end position="266"/>
    </location>
</feature>
<feature type="domain" description="C3H1-type" evidence="7">
    <location>
        <begin position="276"/>
        <end position="304"/>
    </location>
</feature>
<evidence type="ECO:0000259" key="7">
    <source>
        <dbReference type="PROSITE" id="PS50103"/>
    </source>
</evidence>
<evidence type="ECO:0000256" key="4">
    <source>
        <dbReference type="ARBA" id="ARBA00022833"/>
    </source>
</evidence>
<evidence type="ECO:0000256" key="3">
    <source>
        <dbReference type="ARBA" id="ARBA00022771"/>
    </source>
</evidence>
<evidence type="ECO:0000256" key="1">
    <source>
        <dbReference type="ARBA" id="ARBA00022723"/>
    </source>
</evidence>
<dbReference type="SUPFAM" id="SSF90229">
    <property type="entry name" value="CCCH zinc finger"/>
    <property type="match status" value="2"/>
</dbReference>